<dbReference type="RefSeq" id="WP_313762059.1">
    <property type="nucleotide sequence ID" value="NZ_BAAAVH010000084.1"/>
</dbReference>
<evidence type="ECO:0000256" key="1">
    <source>
        <dbReference type="SAM" id="MobiDB-lite"/>
    </source>
</evidence>
<dbReference type="Proteomes" id="UP001596067">
    <property type="component" value="Unassembled WGS sequence"/>
</dbReference>
<protein>
    <submittedName>
        <fullName evidence="2">Uncharacterized protein</fullName>
    </submittedName>
</protein>
<feature type="region of interest" description="Disordered" evidence="1">
    <location>
        <begin position="199"/>
        <end position="222"/>
    </location>
</feature>
<feature type="compositionally biased region" description="Low complexity" evidence="1">
    <location>
        <begin position="207"/>
        <end position="222"/>
    </location>
</feature>
<sequence>MALAPHRLVWMTLWAEATNEEGADLTRAIASALAPLGRVKVISRGPFPRTPELLLIDVEMSPSSSTAECLRSLGLRPDEDGCWPDWKRRGNGGEFLNPAVRGAQVGEEEAAAPSPFANGEVVVILDGATAREEALVGVEGVVHGSFYDADEPDPLLRRWQHYVMPEGREVLEPFPSAGLRATGRRVVVEEQPLPVHVATDGPGIDGGSAWPAGSAGSADGQR</sequence>
<evidence type="ECO:0000313" key="2">
    <source>
        <dbReference type="EMBL" id="MFC5885175.1"/>
    </source>
</evidence>
<organism evidence="2 3">
    <name type="scientific">Kitasatospora aburaviensis</name>
    <dbReference type="NCBI Taxonomy" id="67265"/>
    <lineage>
        <taxon>Bacteria</taxon>
        <taxon>Bacillati</taxon>
        <taxon>Actinomycetota</taxon>
        <taxon>Actinomycetes</taxon>
        <taxon>Kitasatosporales</taxon>
        <taxon>Streptomycetaceae</taxon>
        <taxon>Kitasatospora</taxon>
    </lineage>
</organism>
<keyword evidence="3" id="KW-1185">Reference proteome</keyword>
<comment type="caution">
    <text evidence="2">The sequence shown here is derived from an EMBL/GenBank/DDBJ whole genome shotgun (WGS) entry which is preliminary data.</text>
</comment>
<proteinExistence type="predicted"/>
<gene>
    <name evidence="2" type="ORF">ACFP0N_09350</name>
</gene>
<reference evidence="3" key="1">
    <citation type="journal article" date="2019" name="Int. J. Syst. Evol. Microbiol.">
        <title>The Global Catalogue of Microorganisms (GCM) 10K type strain sequencing project: providing services to taxonomists for standard genome sequencing and annotation.</title>
        <authorList>
            <consortium name="The Broad Institute Genomics Platform"/>
            <consortium name="The Broad Institute Genome Sequencing Center for Infectious Disease"/>
            <person name="Wu L."/>
            <person name="Ma J."/>
        </authorList>
    </citation>
    <scope>NUCLEOTIDE SEQUENCE [LARGE SCALE GENOMIC DNA]</scope>
    <source>
        <strain evidence="3">CGMCC 4.1469</strain>
    </source>
</reference>
<dbReference type="EMBL" id="JBHSOD010000008">
    <property type="protein sequence ID" value="MFC5885175.1"/>
    <property type="molecule type" value="Genomic_DNA"/>
</dbReference>
<name>A0ABW1EUA0_9ACTN</name>
<evidence type="ECO:0000313" key="3">
    <source>
        <dbReference type="Proteomes" id="UP001596067"/>
    </source>
</evidence>
<accession>A0ABW1EUA0</accession>